<dbReference type="EMBL" id="QKYT01000213">
    <property type="protein sequence ID" value="RIA89592.1"/>
    <property type="molecule type" value="Genomic_DNA"/>
</dbReference>
<reference evidence="1 2" key="1">
    <citation type="submission" date="2018-06" db="EMBL/GenBank/DDBJ databases">
        <title>Comparative genomics reveals the genomic features of Rhizophagus irregularis, R. cerebriforme, R. diaphanum and Gigaspora rosea, and their symbiotic lifestyle signature.</title>
        <authorList>
            <person name="Morin E."/>
            <person name="San Clemente H."/>
            <person name="Chen E.C.H."/>
            <person name="De La Providencia I."/>
            <person name="Hainaut M."/>
            <person name="Kuo A."/>
            <person name="Kohler A."/>
            <person name="Murat C."/>
            <person name="Tang N."/>
            <person name="Roy S."/>
            <person name="Loubradou J."/>
            <person name="Henrissat B."/>
            <person name="Grigoriev I.V."/>
            <person name="Corradi N."/>
            <person name="Roux C."/>
            <person name="Martin F.M."/>
        </authorList>
    </citation>
    <scope>NUCLEOTIDE SEQUENCE [LARGE SCALE GENOMIC DNA]</scope>
    <source>
        <strain evidence="1 2">DAOM 227022</strain>
    </source>
</reference>
<protein>
    <submittedName>
        <fullName evidence="1">Uncharacterized protein</fullName>
    </submittedName>
</protein>
<comment type="caution">
    <text evidence="1">The sequence shown here is derived from an EMBL/GenBank/DDBJ whole genome shotgun (WGS) entry which is preliminary data.</text>
</comment>
<dbReference type="AlphaFoldDB" id="A0A397SV47"/>
<organism evidence="1 2">
    <name type="scientific">Glomus cerebriforme</name>
    <dbReference type="NCBI Taxonomy" id="658196"/>
    <lineage>
        <taxon>Eukaryota</taxon>
        <taxon>Fungi</taxon>
        <taxon>Fungi incertae sedis</taxon>
        <taxon>Mucoromycota</taxon>
        <taxon>Glomeromycotina</taxon>
        <taxon>Glomeromycetes</taxon>
        <taxon>Glomerales</taxon>
        <taxon>Glomeraceae</taxon>
        <taxon>Glomus</taxon>
    </lineage>
</organism>
<evidence type="ECO:0000313" key="2">
    <source>
        <dbReference type="Proteomes" id="UP000265703"/>
    </source>
</evidence>
<evidence type="ECO:0000313" key="1">
    <source>
        <dbReference type="EMBL" id="RIA89592.1"/>
    </source>
</evidence>
<name>A0A397SV47_9GLOM</name>
<dbReference type="Proteomes" id="UP000265703">
    <property type="component" value="Unassembled WGS sequence"/>
</dbReference>
<proteinExistence type="predicted"/>
<keyword evidence="2" id="KW-1185">Reference proteome</keyword>
<accession>A0A397SV47</accession>
<gene>
    <name evidence="1" type="ORF">C1645_771825</name>
</gene>
<sequence length="71" mass="8677">MHELVMKVMWRFPIVRTRKLTNFYITYVTSDKSFLSLVYILDTIKLVNTVYYYYYLICDRIFFNSSALKNI</sequence>